<sequence length="83" mass="9088">MNALINKGSVLHTLEKYSEALSCYNIVLNIDKNNPIVLAYKGLCIGETGNIRLAIKYFKKALSIDNECELAEISLATAKGITK</sequence>
<dbReference type="PANTHER" id="PTHR44943:SF8">
    <property type="entry name" value="TPR REPEAT-CONTAINING PROTEIN MJ0263"/>
    <property type="match status" value="1"/>
</dbReference>
<keyword evidence="2" id="KW-0802">TPR repeat</keyword>
<dbReference type="InterPro" id="IPR019734">
    <property type="entry name" value="TPR_rpt"/>
</dbReference>
<dbReference type="SUPFAM" id="SSF48452">
    <property type="entry name" value="TPR-like"/>
    <property type="match status" value="1"/>
</dbReference>
<keyword evidence="1" id="KW-0677">Repeat</keyword>
<dbReference type="PANTHER" id="PTHR44943">
    <property type="entry name" value="CELLULOSE SYNTHASE OPERON PROTEIN C"/>
    <property type="match status" value="1"/>
</dbReference>
<dbReference type="InterPro" id="IPR051685">
    <property type="entry name" value="Ycf3/AcsC/BcsC/TPR_MFPF"/>
</dbReference>
<dbReference type="SMART" id="SM00028">
    <property type="entry name" value="TPR"/>
    <property type="match status" value="2"/>
</dbReference>
<dbReference type="EMBL" id="KF901220">
    <property type="protein sequence ID" value="AIF23015.1"/>
    <property type="molecule type" value="Genomic_DNA"/>
</dbReference>
<dbReference type="AlphaFoldDB" id="A0A075I579"/>
<reference evidence="3" key="1">
    <citation type="journal article" date="2014" name="Genome Biol. Evol.">
        <title>Pangenome evidence for extensive interdomain horizontal transfer affecting lineage core and shell genes in uncultured planktonic thaumarchaeota and euryarchaeota.</title>
        <authorList>
            <person name="Deschamps P."/>
            <person name="Zivanovic Y."/>
            <person name="Moreira D."/>
            <person name="Rodriguez-Valera F."/>
            <person name="Lopez-Garcia P."/>
        </authorList>
    </citation>
    <scope>NUCLEOTIDE SEQUENCE</scope>
</reference>
<name>A0A075I579_9ARCH</name>
<evidence type="ECO:0000313" key="3">
    <source>
        <dbReference type="EMBL" id="AIF23015.1"/>
    </source>
</evidence>
<protein>
    <submittedName>
        <fullName evidence="3">TPR repeat-containing protein</fullName>
    </submittedName>
</protein>
<proteinExistence type="predicted"/>
<dbReference type="Gene3D" id="1.25.40.10">
    <property type="entry name" value="Tetratricopeptide repeat domain"/>
    <property type="match status" value="1"/>
</dbReference>
<organism evidence="3">
    <name type="scientific">uncultured marine thaumarchaeote SAT1000_12_D12</name>
    <dbReference type="NCBI Taxonomy" id="1456378"/>
    <lineage>
        <taxon>Archaea</taxon>
        <taxon>Nitrososphaerota</taxon>
        <taxon>environmental samples</taxon>
    </lineage>
</organism>
<evidence type="ECO:0000256" key="1">
    <source>
        <dbReference type="ARBA" id="ARBA00022737"/>
    </source>
</evidence>
<accession>A0A075I579</accession>
<dbReference type="InterPro" id="IPR011990">
    <property type="entry name" value="TPR-like_helical_dom_sf"/>
</dbReference>
<dbReference type="Pfam" id="PF13181">
    <property type="entry name" value="TPR_8"/>
    <property type="match status" value="2"/>
</dbReference>
<evidence type="ECO:0000256" key="2">
    <source>
        <dbReference type="ARBA" id="ARBA00022803"/>
    </source>
</evidence>